<sequence length="115" mass="13333">VNTLSAFGVYEENRDNKNEIATGYKKQNPLEKVLTEPMNERSNTGWTSDLHVGHDTNIYGYGVNKEIFEGAMDNTEFNQNLFKQYKGNEMLRKSTYSLGRFFNLTRDMLLSEEFS</sequence>
<dbReference type="Pfam" id="PF00245">
    <property type="entry name" value="Alk_phosphatase"/>
    <property type="match status" value="1"/>
</dbReference>
<gene>
    <name evidence="1" type="ORF">BU057_15405</name>
</gene>
<protein>
    <submittedName>
        <fullName evidence="1">Uncharacterized protein</fullName>
    </submittedName>
</protein>
<dbReference type="Gene3D" id="1.10.60.40">
    <property type="match status" value="1"/>
</dbReference>
<dbReference type="SUPFAM" id="SSF53649">
    <property type="entry name" value="Alkaline phosphatase-like"/>
    <property type="match status" value="1"/>
</dbReference>
<comment type="caution">
    <text evidence="1">The sequence shown here is derived from an EMBL/GenBank/DDBJ whole genome shotgun (WGS) entry which is preliminary data.</text>
</comment>
<proteinExistence type="predicted"/>
<accession>A0ABX5IHT7</accession>
<dbReference type="RefSeq" id="WP_107601559.1">
    <property type="nucleotide sequence ID" value="NZ_PZFR01000488.1"/>
</dbReference>
<dbReference type="Proteomes" id="UP000240859">
    <property type="component" value="Unassembled WGS sequence"/>
</dbReference>
<evidence type="ECO:0000313" key="1">
    <source>
        <dbReference type="EMBL" id="PTI57352.1"/>
    </source>
</evidence>
<evidence type="ECO:0000313" key="2">
    <source>
        <dbReference type="Proteomes" id="UP000240859"/>
    </source>
</evidence>
<dbReference type="InterPro" id="IPR017850">
    <property type="entry name" value="Alkaline_phosphatase_core_sf"/>
</dbReference>
<keyword evidence="2" id="KW-1185">Reference proteome</keyword>
<dbReference type="InterPro" id="IPR001952">
    <property type="entry name" value="Alkaline_phosphatase"/>
</dbReference>
<dbReference type="Gene3D" id="3.40.720.10">
    <property type="entry name" value="Alkaline Phosphatase, subunit A"/>
    <property type="match status" value="1"/>
</dbReference>
<dbReference type="EMBL" id="PZFR01000488">
    <property type="protein sequence ID" value="PTI57352.1"/>
    <property type="molecule type" value="Genomic_DNA"/>
</dbReference>
<organism evidence="1 2">
    <name type="scientific">Staphylococcus succinus</name>
    <dbReference type="NCBI Taxonomy" id="61015"/>
    <lineage>
        <taxon>Bacteria</taxon>
        <taxon>Bacillati</taxon>
        <taxon>Bacillota</taxon>
        <taxon>Bacilli</taxon>
        <taxon>Bacillales</taxon>
        <taxon>Staphylococcaceae</taxon>
        <taxon>Staphylococcus</taxon>
    </lineage>
</organism>
<feature type="non-terminal residue" evidence="1">
    <location>
        <position position="1"/>
    </location>
</feature>
<name>A0ABX5IHT7_9STAP</name>
<reference evidence="1 2" key="1">
    <citation type="journal article" date="2016" name="Front. Microbiol.">
        <title>Comprehensive Phylogenetic Analysis of Bovine Non-aureus Staphylococci Species Based on Whole-Genome Sequencing.</title>
        <authorList>
            <person name="Naushad S."/>
            <person name="Barkema H.W."/>
            <person name="Luby C."/>
            <person name="Condas L.A."/>
            <person name="Nobrega D.B."/>
            <person name="Carson D.A."/>
            <person name="De Buck J."/>
        </authorList>
    </citation>
    <scope>NUCLEOTIDE SEQUENCE [LARGE SCALE GENOMIC DNA]</scope>
    <source>
        <strain evidence="1 2">SNUC 1084</strain>
    </source>
</reference>